<dbReference type="PANTHER" id="PTHR11076">
    <property type="entry name" value="DNA REPAIR POLYMERASE UMUC / TRANSFERASE FAMILY MEMBER"/>
    <property type="match status" value="1"/>
</dbReference>
<dbReference type="InterPro" id="IPR050116">
    <property type="entry name" value="DNA_polymerase-Y"/>
</dbReference>
<dbReference type="EC" id="2.7.7.7" evidence="4"/>
<dbReference type="Proteomes" id="UP000638043">
    <property type="component" value="Unassembled WGS sequence"/>
</dbReference>
<comment type="similarity">
    <text evidence="1 4">Belongs to the DNA polymerase type-Y family.</text>
</comment>
<dbReference type="SUPFAM" id="SSF100879">
    <property type="entry name" value="Lesion bypass DNA polymerase (Y-family), little finger domain"/>
    <property type="match status" value="1"/>
</dbReference>
<sequence length="416" mass="45193">MSKQDGSGRLYSPPGADDTGAHILHVDMDAFFVAVETLDDPSLAGKPVVIAHRDGRSVVSSASYEARRFGVRSAMPLGMALQRCPQALVVPPTYERYRETSARVMDIFRSITPLVEPLSIDEAFLDVRGVRRLWGSPGEVASLIRRRVKEEIGITCSVGGAATKHVAKMASTASKPNGRLIIPAARTQEFLDPRPAGSMWGVGPKAAESLAARAIRTIRDVRHTPVGTLSRILGSAQAQRVHELANGRDPRGVETERVEKSVSHEETFAHDVSDVEFLNAEILRLADRVAVRLRRGGLEAGGVAIKLRFADFQTITRSQSLSEPTAVGYRIGRLGRELLAGVDMRAAVRLIGVRAERLVPAGSAALALWDDDGEWKQVEGALDQLSERFGTGSITRATHLRADGRRPPERPPEESD</sequence>
<dbReference type="InterPro" id="IPR043128">
    <property type="entry name" value="Rev_trsase/Diguanyl_cyclase"/>
</dbReference>
<evidence type="ECO:0000313" key="8">
    <source>
        <dbReference type="Proteomes" id="UP000638043"/>
    </source>
</evidence>
<dbReference type="Gene3D" id="3.40.1170.60">
    <property type="match status" value="1"/>
</dbReference>
<name>A0ABQ2N0F7_9MICO</name>
<dbReference type="CDD" id="cd03586">
    <property type="entry name" value="PolY_Pol_IV_kappa"/>
    <property type="match status" value="1"/>
</dbReference>
<protein>
    <recommendedName>
        <fullName evidence="4">DNA polymerase IV</fullName>
        <shortName evidence="4">Pol IV</shortName>
        <ecNumber evidence="4">2.7.7.7</ecNumber>
    </recommendedName>
</protein>
<keyword evidence="4" id="KW-0239">DNA-directed DNA polymerase</keyword>
<gene>
    <name evidence="4 7" type="primary">dinB</name>
    <name evidence="7" type="ORF">GCM10010910_09030</name>
</gene>
<comment type="subcellular location">
    <subcellularLocation>
        <location evidence="4">Cytoplasm</location>
    </subcellularLocation>
</comment>
<evidence type="ECO:0000313" key="7">
    <source>
        <dbReference type="EMBL" id="GGO61373.1"/>
    </source>
</evidence>
<keyword evidence="4" id="KW-0479">Metal-binding</keyword>
<keyword evidence="4" id="KW-0963">Cytoplasm</keyword>
<organism evidence="7 8">
    <name type="scientific">Microbacterium nanhaiense</name>
    <dbReference type="NCBI Taxonomy" id="1301026"/>
    <lineage>
        <taxon>Bacteria</taxon>
        <taxon>Bacillati</taxon>
        <taxon>Actinomycetota</taxon>
        <taxon>Actinomycetes</taxon>
        <taxon>Micrococcales</taxon>
        <taxon>Microbacteriaceae</taxon>
        <taxon>Microbacterium</taxon>
    </lineage>
</organism>
<dbReference type="SUPFAM" id="SSF56672">
    <property type="entry name" value="DNA/RNA polymerases"/>
    <property type="match status" value="1"/>
</dbReference>
<evidence type="ECO:0000256" key="3">
    <source>
        <dbReference type="ARBA" id="ARBA00049244"/>
    </source>
</evidence>
<keyword evidence="4" id="KW-0235">DNA replication</keyword>
<feature type="binding site" evidence="4">
    <location>
        <position position="27"/>
    </location>
    <ligand>
        <name>Mg(2+)</name>
        <dbReference type="ChEBI" id="CHEBI:18420"/>
    </ligand>
</feature>
<evidence type="ECO:0000256" key="5">
    <source>
        <dbReference type="SAM" id="MobiDB-lite"/>
    </source>
</evidence>
<dbReference type="Pfam" id="PF00817">
    <property type="entry name" value="IMS"/>
    <property type="match status" value="1"/>
</dbReference>
<dbReference type="InterPro" id="IPR001126">
    <property type="entry name" value="UmuC"/>
</dbReference>
<dbReference type="Gene3D" id="3.30.1490.100">
    <property type="entry name" value="DNA polymerase, Y-family, little finger domain"/>
    <property type="match status" value="1"/>
</dbReference>
<dbReference type="InterPro" id="IPR043502">
    <property type="entry name" value="DNA/RNA_pol_sf"/>
</dbReference>
<feature type="active site" evidence="4">
    <location>
        <position position="122"/>
    </location>
</feature>
<keyword evidence="4" id="KW-0548">Nucleotidyltransferase</keyword>
<dbReference type="HAMAP" id="MF_01113">
    <property type="entry name" value="DNApol_IV"/>
    <property type="match status" value="1"/>
</dbReference>
<dbReference type="RefSeq" id="WP_188700199.1">
    <property type="nucleotide sequence ID" value="NZ_BMMQ01000002.1"/>
</dbReference>
<feature type="binding site" evidence="4">
    <location>
        <position position="121"/>
    </location>
    <ligand>
        <name>Mg(2+)</name>
        <dbReference type="ChEBI" id="CHEBI:18420"/>
    </ligand>
</feature>
<keyword evidence="4" id="KW-0515">Mutator protein</keyword>
<reference evidence="8" key="1">
    <citation type="journal article" date="2019" name="Int. J. Syst. Evol. Microbiol.">
        <title>The Global Catalogue of Microorganisms (GCM) 10K type strain sequencing project: providing services to taxonomists for standard genome sequencing and annotation.</title>
        <authorList>
            <consortium name="The Broad Institute Genomics Platform"/>
            <consortium name="The Broad Institute Genome Sequencing Center for Infectious Disease"/>
            <person name="Wu L."/>
            <person name="Ma J."/>
        </authorList>
    </citation>
    <scope>NUCLEOTIDE SEQUENCE [LARGE SCALE GENOMIC DNA]</scope>
    <source>
        <strain evidence="8">CGMCC 4.7181</strain>
    </source>
</reference>
<feature type="compositionally biased region" description="Basic and acidic residues" evidence="5">
    <location>
        <begin position="400"/>
        <end position="416"/>
    </location>
</feature>
<dbReference type="InterPro" id="IPR036775">
    <property type="entry name" value="DNA_pol_Y-fam_lit_finger_sf"/>
</dbReference>
<feature type="site" description="Substrate discrimination" evidence="4">
    <location>
        <position position="32"/>
    </location>
</feature>
<dbReference type="Pfam" id="PF11799">
    <property type="entry name" value="IMS_C"/>
    <property type="match status" value="1"/>
</dbReference>
<dbReference type="InterPro" id="IPR017961">
    <property type="entry name" value="DNA_pol_Y-fam_little_finger"/>
</dbReference>
<comment type="caution">
    <text evidence="7">The sequence shown here is derived from an EMBL/GenBank/DDBJ whole genome shotgun (WGS) entry which is preliminary data.</text>
</comment>
<dbReference type="PROSITE" id="PS50173">
    <property type="entry name" value="UMUC"/>
    <property type="match status" value="1"/>
</dbReference>
<comment type="function">
    <text evidence="2 4">Poorly processive, error-prone DNA polymerase involved in untargeted mutagenesis. Copies undamaged DNA at stalled replication forks, which arise in vivo from mismatched or misaligned primer ends. These misaligned primers can be extended by PolIV. Exhibits no 3'-5' exonuclease (proofreading) activity. May be involved in translesional synthesis, in conjunction with the beta clamp from PolIII.</text>
</comment>
<evidence type="ECO:0000259" key="6">
    <source>
        <dbReference type="PROSITE" id="PS50173"/>
    </source>
</evidence>
<comment type="cofactor">
    <cofactor evidence="4">
        <name>Mg(2+)</name>
        <dbReference type="ChEBI" id="CHEBI:18420"/>
    </cofactor>
    <text evidence="4">Binds 2 magnesium ions per subunit.</text>
</comment>
<keyword evidence="4" id="KW-0234">DNA repair</keyword>
<dbReference type="EMBL" id="BMMQ01000002">
    <property type="protein sequence ID" value="GGO61373.1"/>
    <property type="molecule type" value="Genomic_DNA"/>
</dbReference>
<feature type="domain" description="UmuC" evidence="6">
    <location>
        <begin position="23"/>
        <end position="203"/>
    </location>
</feature>
<accession>A0ABQ2N0F7</accession>
<keyword evidence="4" id="KW-0227">DNA damage</keyword>
<evidence type="ECO:0000256" key="1">
    <source>
        <dbReference type="ARBA" id="ARBA00010945"/>
    </source>
</evidence>
<keyword evidence="4" id="KW-0238">DNA-binding</keyword>
<dbReference type="InterPro" id="IPR022880">
    <property type="entry name" value="DNApol_IV"/>
</dbReference>
<feature type="region of interest" description="Disordered" evidence="5">
    <location>
        <begin position="392"/>
        <end position="416"/>
    </location>
</feature>
<comment type="catalytic activity">
    <reaction evidence="3 4">
        <text>DNA(n) + a 2'-deoxyribonucleoside 5'-triphosphate = DNA(n+1) + diphosphate</text>
        <dbReference type="Rhea" id="RHEA:22508"/>
        <dbReference type="Rhea" id="RHEA-COMP:17339"/>
        <dbReference type="Rhea" id="RHEA-COMP:17340"/>
        <dbReference type="ChEBI" id="CHEBI:33019"/>
        <dbReference type="ChEBI" id="CHEBI:61560"/>
        <dbReference type="ChEBI" id="CHEBI:173112"/>
        <dbReference type="EC" id="2.7.7.7"/>
    </reaction>
</comment>
<dbReference type="Gene3D" id="3.30.70.270">
    <property type="match status" value="1"/>
</dbReference>
<proteinExistence type="inferred from homology"/>
<keyword evidence="8" id="KW-1185">Reference proteome</keyword>
<keyword evidence="4" id="KW-0460">Magnesium</keyword>
<dbReference type="Gene3D" id="1.10.150.20">
    <property type="entry name" value="5' to 3' exonuclease, C-terminal subdomain"/>
    <property type="match status" value="1"/>
</dbReference>
<dbReference type="PANTHER" id="PTHR11076:SF33">
    <property type="entry name" value="DNA POLYMERASE KAPPA"/>
    <property type="match status" value="1"/>
</dbReference>
<dbReference type="NCBIfam" id="NF002677">
    <property type="entry name" value="PRK02406.1"/>
    <property type="match status" value="1"/>
</dbReference>
<evidence type="ECO:0000256" key="2">
    <source>
        <dbReference type="ARBA" id="ARBA00025589"/>
    </source>
</evidence>
<comment type="subunit">
    <text evidence="4">Monomer.</text>
</comment>
<keyword evidence="4" id="KW-0808">Transferase</keyword>
<evidence type="ECO:0000256" key="4">
    <source>
        <dbReference type="HAMAP-Rule" id="MF_01113"/>
    </source>
</evidence>